<reference evidence="1" key="1">
    <citation type="journal article" date="2021" name="Mol. Plant Microbe Interact.">
        <title>Telomere to telomere genome assembly of Fusarium musae F31, causal agent of crown rot disease of banana.</title>
        <authorList>
            <person name="Degradi L."/>
            <person name="Tava V."/>
            <person name="Kunova A."/>
            <person name="Cortesi P."/>
            <person name="Saracchi M."/>
            <person name="Pasquali M."/>
        </authorList>
    </citation>
    <scope>NUCLEOTIDE SEQUENCE</scope>
    <source>
        <strain evidence="1">F31</strain>
    </source>
</reference>
<sequence>MEAYAGPGARMLSNLRFNVLMPFTTMPATERKCLLLRLTPRSHKGWIRMQDVQEMTFMLTLAQLSSFAGNKTFSFYTSAYYKFDHKHDPITDYFKNMEQIVQDRCLSGDVQPFYGTSSYTGEVLFLLQVGGNDFIFWNALGDSMYRVTRSLTLETIVAGLDKEGFNAFDLEEL</sequence>
<comment type="caution">
    <text evidence="1">The sequence shown here is derived from an EMBL/GenBank/DDBJ whole genome shotgun (WGS) entry which is preliminary data.</text>
</comment>
<dbReference type="AlphaFoldDB" id="A0A9P8D411"/>
<dbReference type="Proteomes" id="UP000827133">
    <property type="component" value="Unassembled WGS sequence"/>
</dbReference>
<protein>
    <submittedName>
        <fullName evidence="1">Uncharacterized protein</fullName>
    </submittedName>
</protein>
<dbReference type="GeneID" id="68321013"/>
<proteinExistence type="predicted"/>
<name>A0A9P8D411_9HYPO</name>
<organism evidence="1 2">
    <name type="scientific">Fusarium musae</name>
    <dbReference type="NCBI Taxonomy" id="1042133"/>
    <lineage>
        <taxon>Eukaryota</taxon>
        <taxon>Fungi</taxon>
        <taxon>Dikarya</taxon>
        <taxon>Ascomycota</taxon>
        <taxon>Pezizomycotina</taxon>
        <taxon>Sordariomycetes</taxon>
        <taxon>Hypocreomycetidae</taxon>
        <taxon>Hypocreales</taxon>
        <taxon>Nectriaceae</taxon>
        <taxon>Fusarium</taxon>
    </lineage>
</organism>
<dbReference type="EMBL" id="JAHBCI010000011">
    <property type="protein sequence ID" value="KAG9494928.1"/>
    <property type="molecule type" value="Genomic_DNA"/>
</dbReference>
<evidence type="ECO:0000313" key="2">
    <source>
        <dbReference type="Proteomes" id="UP000827133"/>
    </source>
</evidence>
<evidence type="ECO:0000313" key="1">
    <source>
        <dbReference type="EMBL" id="KAG9494928.1"/>
    </source>
</evidence>
<dbReference type="RefSeq" id="XP_044673928.1">
    <property type="nucleotide sequence ID" value="XM_044830653.1"/>
</dbReference>
<keyword evidence="2" id="KW-1185">Reference proteome</keyword>
<gene>
    <name evidence="1" type="ORF">J7337_013157</name>
</gene>
<accession>A0A9P8D411</accession>
<dbReference type="KEGG" id="fmu:J7337_013157"/>